<dbReference type="RefSeq" id="XP_026133959.1">
    <property type="nucleotide sequence ID" value="XM_026278174.1"/>
</dbReference>
<evidence type="ECO:0000313" key="2">
    <source>
        <dbReference type="Proteomes" id="UP000515129"/>
    </source>
</evidence>
<gene>
    <name evidence="3 4 5 6 7 8" type="primary">LOC113112519</name>
</gene>
<dbReference type="AlphaFoldDB" id="A0A6P6QKS6"/>
<dbReference type="RefSeq" id="XP_026133954.1">
    <property type="nucleotide sequence ID" value="XM_026278169.1"/>
</dbReference>
<evidence type="ECO:0000313" key="7">
    <source>
        <dbReference type="RefSeq" id="XP_026133959.1"/>
    </source>
</evidence>
<protein>
    <submittedName>
        <fullName evidence="3 4">Collagen alpha-1(IX) chain-like isoform X2</fullName>
    </submittedName>
</protein>
<sequence length="147" mass="15596">MCSQGPQGIRGATGMIGTKGKTGTRGVDGDPGSQGVAGAIGDRGQRGGMGETGPKGEQGPQGLTGNTGLPGPKREAVGRQVWMDVRESLACQVPRVLLKNLEALGKLAFKDSLVNREARVQKVKLERRVLKVTWAFLDFQDHQACQE</sequence>
<evidence type="ECO:0000313" key="3">
    <source>
        <dbReference type="RefSeq" id="XP_026133954.1"/>
    </source>
</evidence>
<feature type="region of interest" description="Disordered" evidence="1">
    <location>
        <begin position="1"/>
        <end position="74"/>
    </location>
</feature>
<dbReference type="InterPro" id="IPR008160">
    <property type="entry name" value="Collagen"/>
</dbReference>
<dbReference type="RefSeq" id="XP_026133960.1">
    <property type="nucleotide sequence ID" value="XM_026278175.1"/>
</dbReference>
<dbReference type="RefSeq" id="XP_026133955.1">
    <property type="nucleotide sequence ID" value="XM_026278170.1"/>
</dbReference>
<feature type="compositionally biased region" description="Low complexity" evidence="1">
    <location>
        <begin position="12"/>
        <end position="25"/>
    </location>
</feature>
<keyword evidence="2" id="KW-1185">Reference proteome</keyword>
<reference evidence="3 4" key="1">
    <citation type="submission" date="2025-04" db="UniProtKB">
        <authorList>
            <consortium name="RefSeq"/>
        </authorList>
    </citation>
    <scope>IDENTIFICATION</scope>
    <source>
        <strain evidence="3 4">Wakin</strain>
        <tissue evidence="3 4">Muscle</tissue>
    </source>
</reference>
<accession>A0A6P6QKS6</accession>
<evidence type="ECO:0000313" key="4">
    <source>
        <dbReference type="RefSeq" id="XP_026133955.1"/>
    </source>
</evidence>
<dbReference type="RefSeq" id="XP_026133957.1">
    <property type="nucleotide sequence ID" value="XM_026278172.1"/>
</dbReference>
<evidence type="ECO:0000313" key="8">
    <source>
        <dbReference type="RefSeq" id="XP_026133960.1"/>
    </source>
</evidence>
<dbReference type="GeneID" id="113112519"/>
<organism evidence="2 6">
    <name type="scientific">Carassius auratus</name>
    <name type="common">Goldfish</name>
    <dbReference type="NCBI Taxonomy" id="7957"/>
    <lineage>
        <taxon>Eukaryota</taxon>
        <taxon>Metazoa</taxon>
        <taxon>Chordata</taxon>
        <taxon>Craniata</taxon>
        <taxon>Vertebrata</taxon>
        <taxon>Euteleostomi</taxon>
        <taxon>Actinopterygii</taxon>
        <taxon>Neopterygii</taxon>
        <taxon>Teleostei</taxon>
        <taxon>Ostariophysi</taxon>
        <taxon>Cypriniformes</taxon>
        <taxon>Cyprinidae</taxon>
        <taxon>Cyprininae</taxon>
        <taxon>Carassius</taxon>
    </lineage>
</organism>
<dbReference type="Proteomes" id="UP000515129">
    <property type="component" value="Chromosome 13"/>
</dbReference>
<name>A0A6P6QKS6_CARAU</name>
<dbReference type="RefSeq" id="XP_026133956.1">
    <property type="nucleotide sequence ID" value="XM_026278171.1"/>
</dbReference>
<evidence type="ECO:0000313" key="5">
    <source>
        <dbReference type="RefSeq" id="XP_026133956.1"/>
    </source>
</evidence>
<proteinExistence type="predicted"/>
<evidence type="ECO:0000256" key="1">
    <source>
        <dbReference type="SAM" id="MobiDB-lite"/>
    </source>
</evidence>
<evidence type="ECO:0000313" key="6">
    <source>
        <dbReference type="RefSeq" id="XP_026133957.1"/>
    </source>
</evidence>
<dbReference type="Pfam" id="PF01391">
    <property type="entry name" value="Collagen"/>
    <property type="match status" value="1"/>
</dbReference>